<evidence type="ECO:0000313" key="3">
    <source>
        <dbReference type="Proteomes" id="UP000652430"/>
    </source>
</evidence>
<feature type="compositionally biased region" description="Basic and acidic residues" evidence="1">
    <location>
        <begin position="1"/>
        <end position="33"/>
    </location>
</feature>
<gene>
    <name evidence="2" type="ORF">GCM10008023_36480</name>
</gene>
<evidence type="ECO:0008006" key="4">
    <source>
        <dbReference type="Google" id="ProtNLM"/>
    </source>
</evidence>
<keyword evidence="3" id="KW-1185">Reference proteome</keyword>
<dbReference type="Proteomes" id="UP000652430">
    <property type="component" value="Unassembled WGS sequence"/>
</dbReference>
<protein>
    <recommendedName>
        <fullName evidence="4">HEPN AbiU2-like domain-containing protein</fullName>
    </recommendedName>
</protein>
<feature type="region of interest" description="Disordered" evidence="1">
    <location>
        <begin position="252"/>
        <end position="289"/>
    </location>
</feature>
<evidence type="ECO:0000256" key="1">
    <source>
        <dbReference type="SAM" id="MobiDB-lite"/>
    </source>
</evidence>
<proteinExistence type="predicted"/>
<sequence>MDKQDQEAEAKEVVPAEELDRARGREGAEHPLCDVETEPVAGSSVDDAEDEEEDGYYVIPEESTQYLPDEWRTALEARAEEGRRVLALAAKELKQLSRLSLSYYHVVVLRHVRDRLAECRFKADMEALLELDMLTTAFLATYVRLYTGGGGSGFARDALPTPLRAAHDEIIDLRNKRYAHVDEHHSVNDEMEIAEEDGRYVVTLGTRLGVYIGGSNDWPKLVDALDDIFADRGAKIIARLEARTGREWMIAQGSAPDGHDDGGGGLNRSTATSGSDQDDGERAGAMPSA</sequence>
<comment type="caution">
    <text evidence="2">The sequence shown here is derived from an EMBL/GenBank/DDBJ whole genome shotgun (WGS) entry which is preliminary data.</text>
</comment>
<accession>A0ABQ3LRR9</accession>
<evidence type="ECO:0000313" key="2">
    <source>
        <dbReference type="EMBL" id="GHH24369.1"/>
    </source>
</evidence>
<dbReference type="EMBL" id="BNAQ01000006">
    <property type="protein sequence ID" value="GHH24369.1"/>
    <property type="molecule type" value="Genomic_DNA"/>
</dbReference>
<name>A0ABQ3LRR9_9SPHN</name>
<feature type="region of interest" description="Disordered" evidence="1">
    <location>
        <begin position="1"/>
        <end position="52"/>
    </location>
</feature>
<dbReference type="RefSeq" id="WP_189677444.1">
    <property type="nucleotide sequence ID" value="NZ_BNAQ01000006.1"/>
</dbReference>
<organism evidence="2 3">
    <name type="scientific">Sphingomonas glacialis</name>
    <dbReference type="NCBI Taxonomy" id="658225"/>
    <lineage>
        <taxon>Bacteria</taxon>
        <taxon>Pseudomonadati</taxon>
        <taxon>Pseudomonadota</taxon>
        <taxon>Alphaproteobacteria</taxon>
        <taxon>Sphingomonadales</taxon>
        <taxon>Sphingomonadaceae</taxon>
        <taxon>Sphingomonas</taxon>
    </lineage>
</organism>
<reference evidence="3" key="1">
    <citation type="journal article" date="2019" name="Int. J. Syst. Evol. Microbiol.">
        <title>The Global Catalogue of Microorganisms (GCM) 10K type strain sequencing project: providing services to taxonomists for standard genome sequencing and annotation.</title>
        <authorList>
            <consortium name="The Broad Institute Genomics Platform"/>
            <consortium name="The Broad Institute Genome Sequencing Center for Infectious Disease"/>
            <person name="Wu L."/>
            <person name="Ma J."/>
        </authorList>
    </citation>
    <scope>NUCLEOTIDE SEQUENCE [LARGE SCALE GENOMIC DNA]</scope>
    <source>
        <strain evidence="3">CGMCC 1.8957</strain>
    </source>
</reference>